<sequence length="49" mass="5974">MHGELFITFISQSPEDEERIKKLNEEIEMHFQKYWKKETVEESTEISID</sequence>
<dbReference type="EMBL" id="SNYS01000009">
    <property type="protein sequence ID" value="TDQ68208.1"/>
    <property type="molecule type" value="Genomic_DNA"/>
</dbReference>
<dbReference type="RefSeq" id="WP_166627426.1">
    <property type="nucleotide sequence ID" value="NZ_JAHDUW010000004.1"/>
</dbReference>
<gene>
    <name evidence="1" type="ORF">C7391_1146</name>
</gene>
<comment type="caution">
    <text evidence="1">The sequence shown here is derived from an EMBL/GenBank/DDBJ whole genome shotgun (WGS) entry which is preliminary data.</text>
</comment>
<evidence type="ECO:0000313" key="2">
    <source>
        <dbReference type="Proteomes" id="UP000294855"/>
    </source>
</evidence>
<protein>
    <submittedName>
        <fullName evidence="1">Uncharacterized protein</fullName>
    </submittedName>
</protein>
<name>A0A484F3Z4_9EURY</name>
<keyword evidence="2" id="KW-1185">Reference proteome</keyword>
<organism evidence="1 2">
    <name type="scientific">Methanimicrococcus blatticola</name>
    <dbReference type="NCBI Taxonomy" id="91560"/>
    <lineage>
        <taxon>Archaea</taxon>
        <taxon>Methanobacteriati</taxon>
        <taxon>Methanobacteriota</taxon>
        <taxon>Stenosarchaea group</taxon>
        <taxon>Methanomicrobia</taxon>
        <taxon>Methanosarcinales</taxon>
        <taxon>Methanosarcinaceae</taxon>
        <taxon>Methanimicrococcus</taxon>
    </lineage>
</organism>
<reference evidence="1 2" key="1">
    <citation type="submission" date="2019-03" db="EMBL/GenBank/DDBJ databases">
        <title>Genomic Encyclopedia of Type Strains, Phase IV (KMG-IV): sequencing the most valuable type-strain genomes for metagenomic binning, comparative biology and taxonomic classification.</title>
        <authorList>
            <person name="Goeker M."/>
        </authorList>
    </citation>
    <scope>NUCLEOTIDE SEQUENCE [LARGE SCALE GENOMIC DNA]</scope>
    <source>
        <strain evidence="1 2">DSM 13328</strain>
    </source>
</reference>
<dbReference type="AlphaFoldDB" id="A0A484F3Z4"/>
<proteinExistence type="predicted"/>
<accession>A0A484F3Z4</accession>
<evidence type="ECO:0000313" key="1">
    <source>
        <dbReference type="EMBL" id="TDQ68208.1"/>
    </source>
</evidence>
<dbReference type="Proteomes" id="UP000294855">
    <property type="component" value="Unassembled WGS sequence"/>
</dbReference>